<organism evidence="1 2">
    <name type="scientific">Morella rubra</name>
    <name type="common">Chinese bayberry</name>
    <dbReference type="NCBI Taxonomy" id="262757"/>
    <lineage>
        <taxon>Eukaryota</taxon>
        <taxon>Viridiplantae</taxon>
        <taxon>Streptophyta</taxon>
        <taxon>Embryophyta</taxon>
        <taxon>Tracheophyta</taxon>
        <taxon>Spermatophyta</taxon>
        <taxon>Magnoliopsida</taxon>
        <taxon>eudicotyledons</taxon>
        <taxon>Gunneridae</taxon>
        <taxon>Pentapetalae</taxon>
        <taxon>rosids</taxon>
        <taxon>fabids</taxon>
        <taxon>Fagales</taxon>
        <taxon>Myricaceae</taxon>
        <taxon>Morella</taxon>
    </lineage>
</organism>
<sequence length="207" mass="24284">MALRNMYNEIKGMKVKELPKYVKPMLSLNYVKRAIGSALDGYHAKVGFQDALIFLRRGYSRHFRYRYNLEYVGNRGPLDWHQRITESGTGLDFELRRAETAFPSLFPRSQSYTLQRLQMALRNFYNEIRGLKVKELPNYVKPMLSVNYVKSTIQRGLDGYHAKYIETDSVEPLLHVCFGGMIFSYLVALPEERRHLEHQQHAKEHGH</sequence>
<dbReference type="PANTHER" id="PTHR36059">
    <property type="entry name" value="OS02G0175800 PROTEIN"/>
    <property type="match status" value="1"/>
</dbReference>
<name>A0A6A1WEC1_9ROSI</name>
<evidence type="ECO:0000313" key="1">
    <source>
        <dbReference type="EMBL" id="KAB1222078.1"/>
    </source>
</evidence>
<dbReference type="EMBL" id="RXIC02000020">
    <property type="protein sequence ID" value="KAB1222078.1"/>
    <property type="molecule type" value="Genomic_DNA"/>
</dbReference>
<comment type="caution">
    <text evidence="1">The sequence shown here is derived from an EMBL/GenBank/DDBJ whole genome shotgun (WGS) entry which is preliminary data.</text>
</comment>
<proteinExistence type="predicted"/>
<evidence type="ECO:0000313" key="2">
    <source>
        <dbReference type="Proteomes" id="UP000516437"/>
    </source>
</evidence>
<dbReference type="AlphaFoldDB" id="A0A6A1WEC1"/>
<protein>
    <recommendedName>
        <fullName evidence="3">ATP synthase subunit f, mitochondrial</fullName>
    </recommendedName>
</protein>
<evidence type="ECO:0008006" key="3">
    <source>
        <dbReference type="Google" id="ProtNLM"/>
    </source>
</evidence>
<gene>
    <name evidence="1" type="ORF">CJ030_MR2G028803</name>
</gene>
<dbReference type="PANTHER" id="PTHR36059:SF2">
    <property type="entry name" value="OS02G0175800 PROTEIN"/>
    <property type="match status" value="1"/>
</dbReference>
<accession>A0A6A1WEC1</accession>
<dbReference type="OrthoDB" id="503863at2759"/>
<dbReference type="Proteomes" id="UP000516437">
    <property type="component" value="Chromosome 2"/>
</dbReference>
<keyword evidence="2" id="KW-1185">Reference proteome</keyword>
<reference evidence="1 2" key="1">
    <citation type="journal article" date="2019" name="Plant Biotechnol. J.">
        <title>The red bayberry genome and genetic basis of sex determination.</title>
        <authorList>
            <person name="Jia H.M."/>
            <person name="Jia H.J."/>
            <person name="Cai Q.L."/>
            <person name="Wang Y."/>
            <person name="Zhao H.B."/>
            <person name="Yang W.F."/>
            <person name="Wang G.Y."/>
            <person name="Li Y.H."/>
            <person name="Zhan D.L."/>
            <person name="Shen Y.T."/>
            <person name="Niu Q.F."/>
            <person name="Chang L."/>
            <person name="Qiu J."/>
            <person name="Zhao L."/>
            <person name="Xie H.B."/>
            <person name="Fu W.Y."/>
            <person name="Jin J."/>
            <person name="Li X.W."/>
            <person name="Jiao Y."/>
            <person name="Zhou C.C."/>
            <person name="Tu T."/>
            <person name="Chai C.Y."/>
            <person name="Gao J.L."/>
            <person name="Fan L.J."/>
            <person name="van de Weg E."/>
            <person name="Wang J.Y."/>
            <person name="Gao Z.S."/>
        </authorList>
    </citation>
    <scope>NUCLEOTIDE SEQUENCE [LARGE SCALE GENOMIC DNA]</scope>
    <source>
        <tissue evidence="1">Leaves</tissue>
    </source>
</reference>